<dbReference type="SUPFAM" id="SSF51679">
    <property type="entry name" value="Bacterial luciferase-like"/>
    <property type="match status" value="1"/>
</dbReference>
<dbReference type="PANTHER" id="PTHR42847:SF4">
    <property type="entry name" value="ALKANESULFONATE MONOOXYGENASE-RELATED"/>
    <property type="match status" value="1"/>
</dbReference>
<dbReference type="OrthoDB" id="3773796at2"/>
<evidence type="ECO:0000256" key="4">
    <source>
        <dbReference type="ARBA" id="ARBA00023033"/>
    </source>
</evidence>
<name>A0A5M3XRM1_9ACTN</name>
<gene>
    <name evidence="6" type="ORF">Aple_039140</name>
</gene>
<dbReference type="Gene3D" id="3.20.20.30">
    <property type="entry name" value="Luciferase-like domain"/>
    <property type="match status" value="1"/>
</dbReference>
<protein>
    <recommendedName>
        <fullName evidence="5">Luciferase-like domain-containing protein</fullName>
    </recommendedName>
</protein>
<keyword evidence="4" id="KW-0503">Monooxygenase</keyword>
<comment type="caution">
    <text evidence="6">The sequence shown here is derived from an EMBL/GenBank/DDBJ whole genome shotgun (WGS) entry which is preliminary data.</text>
</comment>
<keyword evidence="7" id="KW-1185">Reference proteome</keyword>
<dbReference type="InterPro" id="IPR050172">
    <property type="entry name" value="SsuD_RutA_monooxygenase"/>
</dbReference>
<dbReference type="GO" id="GO:0046306">
    <property type="term" value="P:alkanesulfonate catabolic process"/>
    <property type="evidence" value="ECO:0007669"/>
    <property type="project" value="TreeGrafter"/>
</dbReference>
<dbReference type="AlphaFoldDB" id="A0A5M3XRM1"/>
<keyword evidence="3" id="KW-0560">Oxidoreductase</keyword>
<dbReference type="Proteomes" id="UP000377595">
    <property type="component" value="Unassembled WGS sequence"/>
</dbReference>
<evidence type="ECO:0000313" key="7">
    <source>
        <dbReference type="Proteomes" id="UP000377595"/>
    </source>
</evidence>
<evidence type="ECO:0000256" key="2">
    <source>
        <dbReference type="ARBA" id="ARBA00022643"/>
    </source>
</evidence>
<dbReference type="EMBL" id="BLAF01000020">
    <property type="protein sequence ID" value="GES21018.1"/>
    <property type="molecule type" value="Genomic_DNA"/>
</dbReference>
<dbReference type="PANTHER" id="PTHR42847">
    <property type="entry name" value="ALKANESULFONATE MONOOXYGENASE"/>
    <property type="match status" value="1"/>
</dbReference>
<evidence type="ECO:0000256" key="3">
    <source>
        <dbReference type="ARBA" id="ARBA00023002"/>
    </source>
</evidence>
<dbReference type="InterPro" id="IPR011251">
    <property type="entry name" value="Luciferase-like_dom"/>
</dbReference>
<evidence type="ECO:0000313" key="6">
    <source>
        <dbReference type="EMBL" id="GES21018.1"/>
    </source>
</evidence>
<dbReference type="InterPro" id="IPR036661">
    <property type="entry name" value="Luciferase-like_sf"/>
</dbReference>
<keyword evidence="2" id="KW-0288">FMN</keyword>
<proteinExistence type="predicted"/>
<sequence>MKAPGGTAPRRACAVGIAIQPDLLTATDLARFAQAVRDAGLDHVSVGDHVSYRGGQGIDGLVAAAALLAAGPGLRVIVGAFQLALRHPLVAARQLATVTSFAPGRLVLAVGAGGDDPREVSNCGVDPRRRGERLNESLDVLTRLMRGEVIDHHGAHFDLEQASISPTGPTPPLVIAGSGKAAIERAATYGSGWLGLLCTPRRYRETRREIVQRAAALGRPAPDWFGLNVWCASSKEQLESSLGRWFGPAASRLLHLCGAGEDAQIAAWLAEYVAAGATRLSISVPAAEAVEAVERVARLAELLTEQIEDAVAQPNSNE</sequence>
<dbReference type="Pfam" id="PF00296">
    <property type="entry name" value="Bac_luciferase"/>
    <property type="match status" value="1"/>
</dbReference>
<organism evidence="6 7">
    <name type="scientific">Acrocarpospora pleiomorpha</name>
    <dbReference type="NCBI Taxonomy" id="90975"/>
    <lineage>
        <taxon>Bacteria</taxon>
        <taxon>Bacillati</taxon>
        <taxon>Actinomycetota</taxon>
        <taxon>Actinomycetes</taxon>
        <taxon>Streptosporangiales</taxon>
        <taxon>Streptosporangiaceae</taxon>
        <taxon>Acrocarpospora</taxon>
    </lineage>
</organism>
<reference evidence="6 7" key="1">
    <citation type="submission" date="2019-10" db="EMBL/GenBank/DDBJ databases">
        <title>Whole genome shotgun sequence of Acrocarpospora pleiomorpha NBRC 16267.</title>
        <authorList>
            <person name="Ichikawa N."/>
            <person name="Kimura A."/>
            <person name="Kitahashi Y."/>
            <person name="Komaki H."/>
            <person name="Oguchi A."/>
        </authorList>
    </citation>
    <scope>NUCLEOTIDE SEQUENCE [LARGE SCALE GENOMIC DNA]</scope>
    <source>
        <strain evidence="6 7">NBRC 16267</strain>
    </source>
</reference>
<accession>A0A5M3XRM1</accession>
<evidence type="ECO:0000259" key="5">
    <source>
        <dbReference type="Pfam" id="PF00296"/>
    </source>
</evidence>
<dbReference type="GO" id="GO:0008726">
    <property type="term" value="F:alkanesulfonate monooxygenase activity"/>
    <property type="evidence" value="ECO:0007669"/>
    <property type="project" value="TreeGrafter"/>
</dbReference>
<keyword evidence="1" id="KW-0285">Flavoprotein</keyword>
<dbReference type="RefSeq" id="WP_155346028.1">
    <property type="nucleotide sequence ID" value="NZ_BAAAHM010000008.1"/>
</dbReference>
<evidence type="ECO:0000256" key="1">
    <source>
        <dbReference type="ARBA" id="ARBA00022630"/>
    </source>
</evidence>
<feature type="domain" description="Luciferase-like" evidence="5">
    <location>
        <begin position="25"/>
        <end position="242"/>
    </location>
</feature>